<protein>
    <recommendedName>
        <fullName evidence="2">STAS/SEC14 domain-containing protein</fullName>
    </recommendedName>
</protein>
<organism evidence="1">
    <name type="scientific">marine sediment metagenome</name>
    <dbReference type="NCBI Taxonomy" id="412755"/>
    <lineage>
        <taxon>unclassified sequences</taxon>
        <taxon>metagenomes</taxon>
        <taxon>ecological metagenomes</taxon>
    </lineage>
</organism>
<reference evidence="1" key="1">
    <citation type="journal article" date="2015" name="Nature">
        <title>Complex archaea that bridge the gap between prokaryotes and eukaryotes.</title>
        <authorList>
            <person name="Spang A."/>
            <person name="Saw J.H."/>
            <person name="Jorgensen S.L."/>
            <person name="Zaremba-Niedzwiedzka K."/>
            <person name="Martijn J."/>
            <person name="Lind A.E."/>
            <person name="van Eijk R."/>
            <person name="Schleper C."/>
            <person name="Guy L."/>
            <person name="Ettema T.J."/>
        </authorList>
    </citation>
    <scope>NUCLEOTIDE SEQUENCE</scope>
</reference>
<sequence>MKRIRELELFNQIREIREFEFGVFYFFKGGIVISEMHEGVRFKWDNAKKAVYAAQEIYDDTIPLIYIANRINKYNVAPFDWFKFHKNRFDMQHIASVGPLNGNIVSLMLKRLIFPKRIKEFKDLDKAVEWALNISKKPAKADIL</sequence>
<dbReference type="EMBL" id="LAZR01000020">
    <property type="protein sequence ID" value="KKO05114.1"/>
    <property type="molecule type" value="Genomic_DNA"/>
</dbReference>
<dbReference type="AlphaFoldDB" id="A0A0F9YKI1"/>
<name>A0A0F9YKI1_9ZZZZ</name>
<comment type="caution">
    <text evidence="1">The sequence shown here is derived from an EMBL/GenBank/DDBJ whole genome shotgun (WGS) entry which is preliminary data.</text>
</comment>
<proteinExistence type="predicted"/>
<evidence type="ECO:0008006" key="2">
    <source>
        <dbReference type="Google" id="ProtNLM"/>
    </source>
</evidence>
<accession>A0A0F9YKI1</accession>
<evidence type="ECO:0000313" key="1">
    <source>
        <dbReference type="EMBL" id="KKO05114.1"/>
    </source>
</evidence>
<gene>
    <name evidence="1" type="ORF">LCGC14_0079340</name>
</gene>